<evidence type="ECO:0000313" key="4">
    <source>
        <dbReference type="Proteomes" id="UP000611762"/>
    </source>
</evidence>
<reference evidence="3" key="1">
    <citation type="submission" date="2020-08" db="EMBL/GenBank/DDBJ databases">
        <title>Genome public.</title>
        <authorList>
            <person name="Liu C."/>
            <person name="Sun Q."/>
        </authorList>
    </citation>
    <scope>NUCLEOTIDE SEQUENCE</scope>
    <source>
        <strain evidence="3">H8</strain>
    </source>
</reference>
<comment type="caution">
    <text evidence="3">The sequence shown here is derived from an EMBL/GenBank/DDBJ whole genome shotgun (WGS) entry which is preliminary data.</text>
</comment>
<feature type="domain" description="Amidohydrolase-related" evidence="2">
    <location>
        <begin position="87"/>
        <end position="260"/>
    </location>
</feature>
<dbReference type="GO" id="GO:0016787">
    <property type="term" value="F:hydrolase activity"/>
    <property type="evidence" value="ECO:0007669"/>
    <property type="project" value="InterPro"/>
</dbReference>
<dbReference type="GO" id="GO:0005737">
    <property type="term" value="C:cytoplasm"/>
    <property type="evidence" value="ECO:0007669"/>
    <property type="project" value="TreeGrafter"/>
</dbReference>
<dbReference type="PANTHER" id="PTHR21240:SF28">
    <property type="entry name" value="ISO-OROTATE DECARBOXYLASE (EUROFUNG)"/>
    <property type="match status" value="1"/>
</dbReference>
<keyword evidence="1" id="KW-0456">Lyase</keyword>
<dbReference type="Proteomes" id="UP000611762">
    <property type="component" value="Unassembled WGS sequence"/>
</dbReference>
<proteinExistence type="predicted"/>
<protein>
    <submittedName>
        <fullName evidence="3">Amidohydrolase family protein</fullName>
    </submittedName>
</protein>
<dbReference type="SUPFAM" id="SSF51556">
    <property type="entry name" value="Metallo-dependent hydrolases"/>
    <property type="match status" value="1"/>
</dbReference>
<dbReference type="InterPro" id="IPR032465">
    <property type="entry name" value="ACMSD"/>
</dbReference>
<evidence type="ECO:0000313" key="3">
    <source>
        <dbReference type="EMBL" id="MBC8539450.1"/>
    </source>
</evidence>
<dbReference type="GO" id="GO:0016831">
    <property type="term" value="F:carboxy-lyase activity"/>
    <property type="evidence" value="ECO:0007669"/>
    <property type="project" value="InterPro"/>
</dbReference>
<dbReference type="InterPro" id="IPR006680">
    <property type="entry name" value="Amidohydro-rel"/>
</dbReference>
<evidence type="ECO:0000256" key="1">
    <source>
        <dbReference type="ARBA" id="ARBA00023239"/>
    </source>
</evidence>
<organism evidence="3 4">
    <name type="scientific">Congzhengia minquanensis</name>
    <dbReference type="NCBI Taxonomy" id="2763657"/>
    <lineage>
        <taxon>Bacteria</taxon>
        <taxon>Bacillati</taxon>
        <taxon>Bacillota</taxon>
        <taxon>Clostridia</taxon>
        <taxon>Eubacteriales</taxon>
        <taxon>Oscillospiraceae</taxon>
        <taxon>Congzhengia</taxon>
    </lineage>
</organism>
<dbReference type="Pfam" id="PF04909">
    <property type="entry name" value="Amidohydro_2"/>
    <property type="match status" value="1"/>
</dbReference>
<evidence type="ECO:0000259" key="2">
    <source>
        <dbReference type="Pfam" id="PF04909"/>
    </source>
</evidence>
<dbReference type="PANTHER" id="PTHR21240">
    <property type="entry name" value="2-AMINO-3-CARBOXYLMUCONATE-6-SEMIALDEHYDE DECARBOXYLASE"/>
    <property type="match status" value="1"/>
</dbReference>
<sequence>MPEKIVDIHAHAFDDKIAVKATENLHHYYDIQPAADGRLVHLTESAKKNKIDKLVVCATATKPKQVQMINDYVSSLLSEHIVGFGTLHCDFDEMDAEINRFKELGLSGIKFHPIFQGFKIDDDKAMQMYEKIGSKFPVLIHVGDKNVKDATPGRLASVMKELPQVTFIAAHLGGYGEWEEAKKYLIGKNVYIDTSSSIRFLPPEESAAIIRAHGTDRVLFGTDYPLSNHKFEFECMKKLNLTNDEYEKIYWKNAFQLLNLK</sequence>
<dbReference type="GO" id="GO:0019748">
    <property type="term" value="P:secondary metabolic process"/>
    <property type="evidence" value="ECO:0007669"/>
    <property type="project" value="TreeGrafter"/>
</dbReference>
<dbReference type="AlphaFoldDB" id="A0A926HXU7"/>
<keyword evidence="4" id="KW-1185">Reference proteome</keyword>
<accession>A0A926HXU7</accession>
<dbReference type="EMBL" id="JACRSU010000001">
    <property type="protein sequence ID" value="MBC8539450.1"/>
    <property type="molecule type" value="Genomic_DNA"/>
</dbReference>
<dbReference type="InterPro" id="IPR032466">
    <property type="entry name" value="Metal_Hydrolase"/>
</dbReference>
<gene>
    <name evidence="3" type="ORF">H8698_00475</name>
</gene>
<dbReference type="RefSeq" id="WP_249310565.1">
    <property type="nucleotide sequence ID" value="NZ_JACRSU010000001.1"/>
</dbReference>
<dbReference type="Gene3D" id="3.20.20.140">
    <property type="entry name" value="Metal-dependent hydrolases"/>
    <property type="match status" value="1"/>
</dbReference>
<name>A0A926HXU7_9FIRM</name>